<dbReference type="VEuPathDB" id="FungiDB:SDRG_06422"/>
<dbReference type="RefSeq" id="XP_008610423.1">
    <property type="nucleotide sequence ID" value="XM_008612201.1"/>
</dbReference>
<dbReference type="AlphaFoldDB" id="T0S0R2"/>
<gene>
    <name evidence="2" type="ORF">SDRG_06422</name>
</gene>
<name>T0S0R2_SAPDV</name>
<proteinExistence type="predicted"/>
<dbReference type="InParanoid" id="T0S0R2"/>
<evidence type="ECO:0000313" key="2">
    <source>
        <dbReference type="EMBL" id="EQC36317.1"/>
    </source>
</evidence>
<reference evidence="2 3" key="1">
    <citation type="submission" date="2012-04" db="EMBL/GenBank/DDBJ databases">
        <title>The Genome Sequence of Saprolegnia declina VS20.</title>
        <authorList>
            <consortium name="The Broad Institute Genome Sequencing Platform"/>
            <person name="Russ C."/>
            <person name="Nusbaum C."/>
            <person name="Tyler B."/>
            <person name="van West P."/>
            <person name="Dieguez-Uribeondo J."/>
            <person name="de Bruijn I."/>
            <person name="Tripathy S."/>
            <person name="Jiang R."/>
            <person name="Young S.K."/>
            <person name="Zeng Q."/>
            <person name="Gargeya S."/>
            <person name="Fitzgerald M."/>
            <person name="Haas B."/>
            <person name="Abouelleil A."/>
            <person name="Alvarado L."/>
            <person name="Arachchi H.M."/>
            <person name="Berlin A."/>
            <person name="Chapman S.B."/>
            <person name="Goldberg J."/>
            <person name="Griggs A."/>
            <person name="Gujja S."/>
            <person name="Hansen M."/>
            <person name="Howarth C."/>
            <person name="Imamovic A."/>
            <person name="Larimer J."/>
            <person name="McCowen C."/>
            <person name="Montmayeur A."/>
            <person name="Murphy C."/>
            <person name="Neiman D."/>
            <person name="Pearson M."/>
            <person name="Priest M."/>
            <person name="Roberts A."/>
            <person name="Saif S."/>
            <person name="Shea T."/>
            <person name="Sisk P."/>
            <person name="Sykes S."/>
            <person name="Wortman J."/>
            <person name="Nusbaum C."/>
            <person name="Birren B."/>
        </authorList>
    </citation>
    <scope>NUCLEOTIDE SEQUENCE [LARGE SCALE GENOMIC DNA]</scope>
    <source>
        <strain evidence="2 3">VS20</strain>
    </source>
</reference>
<sequence length="135" mass="15675">MDHVFREQAEKMETLYKEKHDEAEGLRRQLIEAKAEVDRLKKKAVLEKFEALVDEQLETALLISPEHYETTRASLDNYSALTNFVWQFLEKVTWPQDAASDHEYDTACMKFVRGAHVLAVDATYAPISSRPASWW</sequence>
<keyword evidence="1" id="KW-0175">Coiled coil</keyword>
<evidence type="ECO:0000256" key="1">
    <source>
        <dbReference type="SAM" id="Coils"/>
    </source>
</evidence>
<dbReference type="Proteomes" id="UP000030762">
    <property type="component" value="Unassembled WGS sequence"/>
</dbReference>
<evidence type="ECO:0000313" key="3">
    <source>
        <dbReference type="Proteomes" id="UP000030762"/>
    </source>
</evidence>
<feature type="coiled-coil region" evidence="1">
    <location>
        <begin position="9"/>
        <end position="43"/>
    </location>
</feature>
<organism evidence="2 3">
    <name type="scientific">Saprolegnia diclina (strain VS20)</name>
    <dbReference type="NCBI Taxonomy" id="1156394"/>
    <lineage>
        <taxon>Eukaryota</taxon>
        <taxon>Sar</taxon>
        <taxon>Stramenopiles</taxon>
        <taxon>Oomycota</taxon>
        <taxon>Saprolegniomycetes</taxon>
        <taxon>Saprolegniales</taxon>
        <taxon>Saprolegniaceae</taxon>
        <taxon>Saprolegnia</taxon>
    </lineage>
</organism>
<dbReference type="GeneID" id="19947149"/>
<protein>
    <submittedName>
        <fullName evidence="2">Uncharacterized protein</fullName>
    </submittedName>
</protein>
<dbReference type="EMBL" id="JH767148">
    <property type="protein sequence ID" value="EQC36317.1"/>
    <property type="molecule type" value="Genomic_DNA"/>
</dbReference>
<accession>T0S0R2</accession>
<keyword evidence="3" id="KW-1185">Reference proteome</keyword>